<reference evidence="2" key="1">
    <citation type="submission" date="2021-01" db="EMBL/GenBank/DDBJ databases">
        <authorList>
            <person name="Corre E."/>
            <person name="Pelletier E."/>
            <person name="Niang G."/>
            <person name="Scheremetjew M."/>
            <person name="Finn R."/>
            <person name="Kale V."/>
            <person name="Holt S."/>
            <person name="Cochrane G."/>
            <person name="Meng A."/>
            <person name="Brown T."/>
            <person name="Cohen L."/>
        </authorList>
    </citation>
    <scope>NUCLEOTIDE SEQUENCE</scope>
</reference>
<feature type="region of interest" description="Disordered" evidence="1">
    <location>
        <begin position="447"/>
        <end position="479"/>
    </location>
</feature>
<dbReference type="EMBL" id="HBFQ01037713">
    <property type="protein sequence ID" value="CAD8852291.1"/>
    <property type="molecule type" value="Transcribed_RNA"/>
</dbReference>
<evidence type="ECO:0000256" key="1">
    <source>
        <dbReference type="SAM" id="MobiDB-lite"/>
    </source>
</evidence>
<organism evidence="2">
    <name type="scientific">Noctiluca scintillans</name>
    <name type="common">Sea sparkle</name>
    <name type="synonym">Red tide dinoflagellate</name>
    <dbReference type="NCBI Taxonomy" id="2966"/>
    <lineage>
        <taxon>Eukaryota</taxon>
        <taxon>Sar</taxon>
        <taxon>Alveolata</taxon>
        <taxon>Dinophyceae</taxon>
        <taxon>Noctilucales</taxon>
        <taxon>Noctilucaceae</taxon>
        <taxon>Noctiluca</taxon>
    </lineage>
</organism>
<dbReference type="AlphaFoldDB" id="A0A7S1F9Q1"/>
<name>A0A7S1F9Q1_NOCSC</name>
<protein>
    <submittedName>
        <fullName evidence="2">Uncharacterized protein</fullName>
    </submittedName>
</protein>
<proteinExistence type="predicted"/>
<evidence type="ECO:0000313" key="2">
    <source>
        <dbReference type="EMBL" id="CAD8852291.1"/>
    </source>
</evidence>
<accession>A0A7S1F9Q1</accession>
<gene>
    <name evidence="2" type="ORF">NSCI0253_LOCUS26641</name>
</gene>
<sequence length="551" mass="62447">MELKVNRLKQTPHPNFVLNRNLVQMEIVAHGSVVSLDLEAFEMECAASSEDQDCRERAAEEDLCCFVTYLGAFEGVLGLGIHVHPMSKRQRQLAPELDLVLDYIDVAAYNRGISVTNAALTKRERAFMVSSTRRKLNGWLPLYINADHWSEARRYAPSAFAQLGSDAQDQTFHAPDALNVCSRLLTCTAVGFTVGQGENAKPHEASRGKASDKSMQMYADVHRLLLQMSKEHPVLTEIASARLRDFMGHPANRTRQSKPSLGDLMQCLLIVEDISWHDLSPTLVPEALRRHVARQRLEGRVFDSRSCGTMEELIAAWDDFAPQAGTVLSFSAIFLQRVGRPDGHSLDDVTLACDQRWGRLRDDVRETLIRQCADLSKKTSLMEVMVHLLPEQHRTRETICELILWAEKFGRHVSSGTIPAHQWPHLGSGPLLSRWQHRHTVAPCKHLSRRASPSDRRRWKWQPKVAPLPASDQEDGGQDDVGTVQALTTDVQVWDLEFDPLWYPTAVNSFVAEDGLQTYWFYMFSWQQTVFFFPDQLHGAYNFAQFTNQSS</sequence>